<dbReference type="Proteomes" id="UP000831467">
    <property type="component" value="Chromosome"/>
</dbReference>
<feature type="chain" id="PRO_5047154336" evidence="1">
    <location>
        <begin position="31"/>
        <end position="153"/>
    </location>
</feature>
<evidence type="ECO:0000313" key="2">
    <source>
        <dbReference type="EMBL" id="UPL09928.1"/>
    </source>
</evidence>
<protein>
    <submittedName>
        <fullName evidence="2">Uncharacterized protein</fullName>
    </submittedName>
</protein>
<accession>A0ABY4IF72</accession>
<evidence type="ECO:0000313" key="3">
    <source>
        <dbReference type="Proteomes" id="UP000831467"/>
    </source>
</evidence>
<keyword evidence="1" id="KW-0732">Signal</keyword>
<feature type="signal peptide" evidence="1">
    <location>
        <begin position="1"/>
        <end position="30"/>
    </location>
</feature>
<evidence type="ECO:0000256" key="1">
    <source>
        <dbReference type="SAM" id="SignalP"/>
    </source>
</evidence>
<sequence>MINRKSTFTAASIVVASTVGLMSIASPAAADDDPTHDAATPDHISSLVERAADAAGASATPTGTPSTVEVAVPDHASDGIAVHTPDGSEYAVSSPTQLSLESGVVAADGSTVYVGKDGQPDVTVAPLNDGVRISTVLWDKTQTSTFDYRLPLA</sequence>
<reference evidence="2 3" key="1">
    <citation type="submission" date="2021-06" db="EMBL/GenBank/DDBJ databases">
        <title>Genome-based taxonomic framework of Microbacterium strains isolated from marine environment, the description of four new species and reclassification of four preexisting species.</title>
        <authorList>
            <person name="Lee S.D."/>
            <person name="Kim S.-M."/>
            <person name="Byeon Y.-S."/>
            <person name="Yang H.L."/>
            <person name="Kim I.S."/>
        </authorList>
    </citation>
    <scope>NUCLEOTIDE SEQUENCE [LARGE SCALE GENOMIC DNA]</scope>
    <source>
        <strain evidence="2 3">SSW1-51</strain>
    </source>
</reference>
<keyword evidence="3" id="KW-1185">Reference proteome</keyword>
<organism evidence="2 3">
    <name type="scientific">Microbacterium sufflavum</name>
    <dbReference type="NCBI Taxonomy" id="2851649"/>
    <lineage>
        <taxon>Bacteria</taxon>
        <taxon>Bacillati</taxon>
        <taxon>Actinomycetota</taxon>
        <taxon>Actinomycetes</taxon>
        <taxon>Micrococcales</taxon>
        <taxon>Microbacteriaceae</taxon>
        <taxon>Microbacterium</taxon>
    </lineage>
</organism>
<dbReference type="EMBL" id="CP078076">
    <property type="protein sequence ID" value="UPL09928.1"/>
    <property type="molecule type" value="Genomic_DNA"/>
</dbReference>
<dbReference type="RefSeq" id="WP_247982150.1">
    <property type="nucleotide sequence ID" value="NZ_CP078076.1"/>
</dbReference>
<gene>
    <name evidence="2" type="ORF">KV394_01875</name>
</gene>
<name>A0ABY4IF72_9MICO</name>
<proteinExistence type="predicted"/>